<comment type="similarity">
    <text evidence="3">Belongs to the COPE family.</text>
</comment>
<accession>A0A2P6PVM9</accession>
<evidence type="ECO:0000313" key="13">
    <source>
        <dbReference type="Proteomes" id="UP000238479"/>
    </source>
</evidence>
<keyword evidence="4" id="KW-0813">Transport</keyword>
<evidence type="ECO:0000256" key="11">
    <source>
        <dbReference type="ARBA" id="ARBA00025582"/>
    </source>
</evidence>
<dbReference type="PANTHER" id="PTHR10805">
    <property type="entry name" value="COATOMER SUBUNIT EPSILON"/>
    <property type="match status" value="1"/>
</dbReference>
<dbReference type="GO" id="GO:0015031">
    <property type="term" value="P:protein transport"/>
    <property type="evidence" value="ECO:0007669"/>
    <property type="project" value="UniProtKB-KW"/>
</dbReference>
<keyword evidence="5" id="KW-0963">Cytoplasm</keyword>
<dbReference type="AlphaFoldDB" id="A0A2P6PVM9"/>
<evidence type="ECO:0000256" key="10">
    <source>
        <dbReference type="ARBA" id="ARBA00023329"/>
    </source>
</evidence>
<dbReference type="GO" id="GO:0006890">
    <property type="term" value="P:retrograde vesicle-mediated transport, Golgi to endoplasmic reticulum"/>
    <property type="evidence" value="ECO:0007669"/>
    <property type="project" value="InterPro"/>
</dbReference>
<evidence type="ECO:0000256" key="2">
    <source>
        <dbReference type="ARBA" id="ARBA00004347"/>
    </source>
</evidence>
<dbReference type="Proteomes" id="UP000238479">
    <property type="component" value="Chromosome 6"/>
</dbReference>
<gene>
    <name evidence="12" type="ORF">RchiOBHm_Chr6g0289631</name>
</gene>
<dbReference type="GO" id="GO:0006888">
    <property type="term" value="P:endoplasmic reticulum to Golgi vesicle-mediated transport"/>
    <property type="evidence" value="ECO:0007669"/>
    <property type="project" value="TreeGrafter"/>
</dbReference>
<keyword evidence="10" id="KW-0968">Cytoplasmic vesicle</keyword>
<keyword evidence="9" id="KW-0472">Membrane</keyword>
<evidence type="ECO:0000256" key="5">
    <source>
        <dbReference type="ARBA" id="ARBA00022490"/>
    </source>
</evidence>
<keyword evidence="13" id="KW-1185">Reference proteome</keyword>
<name>A0A2P6PVM9_ROSCH</name>
<dbReference type="Gramene" id="PRQ25983">
    <property type="protein sequence ID" value="PRQ25983"/>
    <property type="gene ID" value="RchiOBHm_Chr6g0289631"/>
</dbReference>
<reference evidence="12 13" key="1">
    <citation type="journal article" date="2018" name="Nat. Genet.">
        <title>The Rosa genome provides new insights in the design of modern roses.</title>
        <authorList>
            <person name="Bendahmane M."/>
        </authorList>
    </citation>
    <scope>NUCLEOTIDE SEQUENCE [LARGE SCALE GENOMIC DNA]</scope>
    <source>
        <strain evidence="13">cv. Old Blush</strain>
    </source>
</reference>
<evidence type="ECO:0000256" key="6">
    <source>
        <dbReference type="ARBA" id="ARBA00022892"/>
    </source>
</evidence>
<dbReference type="Pfam" id="PF04733">
    <property type="entry name" value="Coatomer_E"/>
    <property type="match status" value="1"/>
</dbReference>
<dbReference type="GO" id="GO:0030126">
    <property type="term" value="C:COPI vesicle coat"/>
    <property type="evidence" value="ECO:0007669"/>
    <property type="project" value="TreeGrafter"/>
</dbReference>
<dbReference type="GO" id="GO:0005198">
    <property type="term" value="F:structural molecule activity"/>
    <property type="evidence" value="ECO:0007669"/>
    <property type="project" value="InterPro"/>
</dbReference>
<keyword evidence="8" id="KW-0333">Golgi apparatus</keyword>
<organism evidence="12 13">
    <name type="scientific">Rosa chinensis</name>
    <name type="common">China rose</name>
    <dbReference type="NCBI Taxonomy" id="74649"/>
    <lineage>
        <taxon>Eukaryota</taxon>
        <taxon>Viridiplantae</taxon>
        <taxon>Streptophyta</taxon>
        <taxon>Embryophyta</taxon>
        <taxon>Tracheophyta</taxon>
        <taxon>Spermatophyta</taxon>
        <taxon>Magnoliopsida</taxon>
        <taxon>eudicotyledons</taxon>
        <taxon>Gunneridae</taxon>
        <taxon>Pentapetalae</taxon>
        <taxon>rosids</taxon>
        <taxon>fabids</taxon>
        <taxon>Rosales</taxon>
        <taxon>Rosaceae</taxon>
        <taxon>Rosoideae</taxon>
        <taxon>Rosoideae incertae sedis</taxon>
        <taxon>Rosa</taxon>
    </lineage>
</organism>
<dbReference type="InterPro" id="IPR011990">
    <property type="entry name" value="TPR-like_helical_dom_sf"/>
</dbReference>
<keyword evidence="6" id="KW-0931">ER-Golgi transport</keyword>
<dbReference type="GO" id="GO:0000139">
    <property type="term" value="C:Golgi membrane"/>
    <property type="evidence" value="ECO:0007669"/>
    <property type="project" value="UniProtKB-SubCell"/>
</dbReference>
<dbReference type="InterPro" id="IPR006822">
    <property type="entry name" value="Coatomer_esu"/>
</dbReference>
<sequence length="97" mass="11383">MPHNSIVIIDMSVPNQRRLCTYESKLPNPCLERDPLNVQIFLKMHMSDYAKRWLKEMQNIDEDHTLTQLETAWQNLAVGGSKLQEAYLIFQDFSEKS</sequence>
<dbReference type="PANTHER" id="PTHR10805:SF0">
    <property type="entry name" value="COATOMER SUBUNIT EPSILON"/>
    <property type="match status" value="1"/>
</dbReference>
<comment type="caution">
    <text evidence="12">The sequence shown here is derived from an EMBL/GenBank/DDBJ whole genome shotgun (WGS) entry which is preliminary data.</text>
</comment>
<dbReference type="GO" id="GO:0006891">
    <property type="term" value="P:intra-Golgi vesicle-mediated transport"/>
    <property type="evidence" value="ECO:0007669"/>
    <property type="project" value="TreeGrafter"/>
</dbReference>
<protein>
    <submittedName>
        <fullName evidence="12">Putative coatomer, epsilon subunit protein</fullName>
    </submittedName>
</protein>
<comment type="subcellular location">
    <subcellularLocation>
        <location evidence="2">Cytoplasmic vesicle</location>
        <location evidence="2">COPI-coated vesicle membrane</location>
        <topology evidence="2">Peripheral membrane protein</topology>
        <orientation evidence="2">Cytoplasmic side</orientation>
    </subcellularLocation>
    <subcellularLocation>
        <location evidence="1">Golgi apparatus membrane</location>
        <topology evidence="1">Peripheral membrane protein</topology>
        <orientation evidence="1">Cytoplasmic side</orientation>
    </subcellularLocation>
</comment>
<evidence type="ECO:0000256" key="9">
    <source>
        <dbReference type="ARBA" id="ARBA00023136"/>
    </source>
</evidence>
<evidence type="ECO:0000256" key="3">
    <source>
        <dbReference type="ARBA" id="ARBA00008827"/>
    </source>
</evidence>
<keyword evidence="7" id="KW-0653">Protein transport</keyword>
<evidence type="ECO:0000313" key="12">
    <source>
        <dbReference type="EMBL" id="PRQ25983.1"/>
    </source>
</evidence>
<evidence type="ECO:0000256" key="8">
    <source>
        <dbReference type="ARBA" id="ARBA00023034"/>
    </source>
</evidence>
<dbReference type="EMBL" id="PDCK01000044">
    <property type="protein sequence ID" value="PRQ25983.1"/>
    <property type="molecule type" value="Genomic_DNA"/>
</dbReference>
<evidence type="ECO:0000256" key="1">
    <source>
        <dbReference type="ARBA" id="ARBA00004255"/>
    </source>
</evidence>
<evidence type="ECO:0000256" key="4">
    <source>
        <dbReference type="ARBA" id="ARBA00022448"/>
    </source>
</evidence>
<proteinExistence type="inferred from homology"/>
<dbReference type="STRING" id="74649.A0A2P6PVM9"/>
<evidence type="ECO:0000256" key="7">
    <source>
        <dbReference type="ARBA" id="ARBA00022927"/>
    </source>
</evidence>
<dbReference type="Gene3D" id="1.25.40.10">
    <property type="entry name" value="Tetratricopeptide repeat domain"/>
    <property type="match status" value="1"/>
</dbReference>
<comment type="function">
    <text evidence="11">The coatomer is a cytosolic protein complex that binds to dilysine motifs and reversibly associates with Golgi non-clathrin-coated vesicles, which further mediate biosynthetic protein transport from the ER, via the Golgi up to the trans Golgi network. The coatomer complex is required for budding from Golgi membranes, and is essential for the retrograde Golgi-to-ER transport of dilysine-tagged proteins.</text>
</comment>